<keyword evidence="3 5" id="KW-1133">Transmembrane helix</keyword>
<reference evidence="6 7" key="1">
    <citation type="submission" date="2019-03" db="EMBL/GenBank/DDBJ databases">
        <title>Genome Sequencing and Assembly of Various Microbes Isolated from Partially Reclaimed Soil and Acid Mine Drainage (AMD) Site.</title>
        <authorList>
            <person name="Steinbock B."/>
            <person name="Bechtold R."/>
            <person name="Sevigny J.L."/>
            <person name="Thomas D."/>
            <person name="Cuthill L.R."/>
            <person name="Aveiro Johannsen E.J."/>
            <person name="Thomas K."/>
            <person name="Ghosh A."/>
        </authorList>
    </citation>
    <scope>NUCLEOTIDE SEQUENCE [LARGE SCALE GENOMIC DNA]</scope>
    <source>
        <strain evidence="6 7">F-B2</strain>
    </source>
</reference>
<proteinExistence type="predicted"/>
<dbReference type="AlphaFoldDB" id="A0A4R5YN69"/>
<organism evidence="6 7">
    <name type="scientific">Microbacterium oleivorans</name>
    <dbReference type="NCBI Taxonomy" id="273677"/>
    <lineage>
        <taxon>Bacteria</taxon>
        <taxon>Bacillati</taxon>
        <taxon>Actinomycetota</taxon>
        <taxon>Actinomycetes</taxon>
        <taxon>Micrococcales</taxon>
        <taxon>Microbacteriaceae</taxon>
        <taxon>Microbacterium</taxon>
    </lineage>
</organism>
<dbReference type="RefSeq" id="WP_065571031.1">
    <property type="nucleotide sequence ID" value="NZ_MAYO01000003.1"/>
</dbReference>
<keyword evidence="2 5" id="KW-0812">Transmembrane</keyword>
<evidence type="ECO:0000256" key="4">
    <source>
        <dbReference type="ARBA" id="ARBA00023136"/>
    </source>
</evidence>
<protein>
    <submittedName>
        <fullName evidence="6">DUF4870 domain-containing protein</fullName>
    </submittedName>
</protein>
<dbReference type="OrthoDB" id="9808930at2"/>
<feature type="transmembrane region" description="Helical" evidence="5">
    <location>
        <begin position="24"/>
        <end position="48"/>
    </location>
</feature>
<gene>
    <name evidence="6" type="ORF">E2R54_06865</name>
</gene>
<evidence type="ECO:0000256" key="3">
    <source>
        <dbReference type="ARBA" id="ARBA00022989"/>
    </source>
</evidence>
<dbReference type="EMBL" id="SMZX01000001">
    <property type="protein sequence ID" value="TDL46141.1"/>
    <property type="molecule type" value="Genomic_DNA"/>
</dbReference>
<evidence type="ECO:0000313" key="7">
    <source>
        <dbReference type="Proteomes" id="UP000295633"/>
    </source>
</evidence>
<feature type="transmembrane region" description="Helical" evidence="5">
    <location>
        <begin position="69"/>
        <end position="98"/>
    </location>
</feature>
<evidence type="ECO:0000256" key="5">
    <source>
        <dbReference type="SAM" id="Phobius"/>
    </source>
</evidence>
<dbReference type="Proteomes" id="UP000295633">
    <property type="component" value="Unassembled WGS sequence"/>
</dbReference>
<comment type="subcellular location">
    <subcellularLocation>
        <location evidence="1">Membrane</location>
        <topology evidence="1">Multi-pass membrane protein</topology>
    </subcellularLocation>
</comment>
<accession>A0A4R5YN69</accession>
<dbReference type="InterPro" id="IPR019109">
    <property type="entry name" value="MamF_MmsF"/>
</dbReference>
<evidence type="ECO:0000256" key="1">
    <source>
        <dbReference type="ARBA" id="ARBA00004141"/>
    </source>
</evidence>
<name>A0A4R5YN69_9MICO</name>
<evidence type="ECO:0000313" key="6">
    <source>
        <dbReference type="EMBL" id="TDL46141.1"/>
    </source>
</evidence>
<sequence length="123" mass="13417">MTMPPPPQPPYAVAPPLSPQDEKLWATLAHLGGIIFSPWGALIIYLVFRERGPFVRAHSAAALNFQLTMIIASLICIPLMFVFIGFILLAAVGVYALVIEVVAAVKANQGQWYTPPLSIRFVS</sequence>
<evidence type="ECO:0000256" key="2">
    <source>
        <dbReference type="ARBA" id="ARBA00022692"/>
    </source>
</evidence>
<keyword evidence="4 5" id="KW-0472">Membrane</keyword>
<dbReference type="Pfam" id="PF09685">
    <property type="entry name" value="MamF_MmsF"/>
    <property type="match status" value="1"/>
</dbReference>
<comment type="caution">
    <text evidence="6">The sequence shown here is derived from an EMBL/GenBank/DDBJ whole genome shotgun (WGS) entry which is preliminary data.</text>
</comment>